<dbReference type="SUPFAM" id="SSF56059">
    <property type="entry name" value="Glutathione synthetase ATP-binding domain-like"/>
    <property type="match status" value="1"/>
</dbReference>
<dbReference type="InterPro" id="IPR013651">
    <property type="entry name" value="ATP-grasp_RimK-type"/>
</dbReference>
<dbReference type="InterPro" id="IPR013815">
    <property type="entry name" value="ATP_grasp_subdomain_1"/>
</dbReference>
<dbReference type="CDD" id="cd04301">
    <property type="entry name" value="NAT_SF"/>
    <property type="match status" value="1"/>
</dbReference>
<dbReference type="OrthoDB" id="9800957at2"/>
<dbReference type="RefSeq" id="WP_090069519.1">
    <property type="nucleotide sequence ID" value="NZ_FOVR01000002.1"/>
</dbReference>
<dbReference type="PROSITE" id="PS51186">
    <property type="entry name" value="GNAT"/>
    <property type="match status" value="1"/>
</dbReference>
<keyword evidence="1" id="KW-0067">ATP-binding</keyword>
<reference evidence="4 5" key="1">
    <citation type="submission" date="2016-10" db="EMBL/GenBank/DDBJ databases">
        <authorList>
            <person name="de Groot N.N."/>
        </authorList>
    </citation>
    <scope>NUCLEOTIDE SEQUENCE [LARGE SCALE GENOMIC DNA]</scope>
    <source>
        <strain evidence="4 5">CGMCC 1.9157</strain>
    </source>
</reference>
<dbReference type="InterPro" id="IPR016181">
    <property type="entry name" value="Acyl_CoA_acyltransferase"/>
</dbReference>
<dbReference type="GO" id="GO:0018169">
    <property type="term" value="F:ribosomal S6-glutamic acid ligase activity"/>
    <property type="evidence" value="ECO:0007669"/>
    <property type="project" value="TreeGrafter"/>
</dbReference>
<protein>
    <submittedName>
        <fullName evidence="4">Glutathione synthase/RimK-type ligase, ATP-grasp superfamily</fullName>
    </submittedName>
</protein>
<keyword evidence="4" id="KW-0436">Ligase</keyword>
<name>A0A1I5CJN8_9HYPH</name>
<dbReference type="Pfam" id="PF00583">
    <property type="entry name" value="Acetyltransf_1"/>
    <property type="match status" value="1"/>
</dbReference>
<feature type="domain" description="N-acetyltransferase" evidence="3">
    <location>
        <begin position="9"/>
        <end position="156"/>
    </location>
</feature>
<keyword evidence="1" id="KW-0547">Nucleotide-binding</keyword>
<dbReference type="Pfam" id="PF08443">
    <property type="entry name" value="RimK"/>
    <property type="match status" value="1"/>
</dbReference>
<dbReference type="Gene3D" id="3.40.630.30">
    <property type="match status" value="1"/>
</dbReference>
<dbReference type="GO" id="GO:0005737">
    <property type="term" value="C:cytoplasm"/>
    <property type="evidence" value="ECO:0007669"/>
    <property type="project" value="TreeGrafter"/>
</dbReference>
<gene>
    <name evidence="4" type="ORF">SAMN04488056_102254</name>
</gene>
<sequence length="648" mass="72515">MPSHPLSQVLIRPANMDDLSALVTLEDRCFDSDQISRRSFSSFMKTDTARLLVAIGEQDRLFGYALILTRQGTSVARLYSIAVEPEARGLGIGSQLLGGAEAIAKELECDRLSLEVRADNSKAISLYQRYGFVPEEALPGYYEDGADGLRLLRVLEHLPHGSKPANRTRLPIILVDQLKDLETPPSGSLVMTVRQYLALEHGVPGRRIINLSRSYEPLSLGYYCSLLAEARKERCLPEADALLDINWKRIHRQALLRLDQMLGSMQDKSFPASIDIYFGRTSERRFRDIGKTAFDLFRCPAIRITLQEDAKFRIKEIEAVAIHKLGEDEKPRFLSALSAFLKGSLPKPSIRKLPSAVVAILANPEEESPPSDAKALEAFAAAAETVDARAEFITAKDFGRLLEFDALFIRETTALNHHTYRFAKRAQREGMPVIDDPHSILCCTNKIYLAELLKSNRILTPKTTIFDRPRLKALVDAFEFPGILKIPDGCFSKGVHKVSSRDELNDLSKSLFRKTDLLMIQEFMPTDFDWRIGVLDGEALYACKYYMVSGNWKIYEYEKDGTIQSGDSETMPISAVPVDVVETAIRGTRLIGNGFYGVDIKETPKGPCIIEINDNPSVDYGIEDDVLGADLYQRLMAVLVSRIGRGRV</sequence>
<dbReference type="PANTHER" id="PTHR21621">
    <property type="entry name" value="RIBOSOMAL PROTEIN S6 MODIFICATION PROTEIN"/>
    <property type="match status" value="1"/>
</dbReference>
<proteinExistence type="predicted"/>
<dbReference type="Gene3D" id="3.30.470.20">
    <property type="entry name" value="ATP-grasp fold, B domain"/>
    <property type="match status" value="1"/>
</dbReference>
<dbReference type="InterPro" id="IPR025839">
    <property type="entry name" value="RLAN_dom"/>
</dbReference>
<evidence type="ECO:0000256" key="1">
    <source>
        <dbReference type="PROSITE-ProRule" id="PRU00409"/>
    </source>
</evidence>
<dbReference type="Gene3D" id="3.30.1490.20">
    <property type="entry name" value="ATP-grasp fold, A domain"/>
    <property type="match status" value="1"/>
</dbReference>
<dbReference type="EMBL" id="FOVR01000002">
    <property type="protein sequence ID" value="SFN87072.1"/>
    <property type="molecule type" value="Genomic_DNA"/>
</dbReference>
<evidence type="ECO:0000313" key="5">
    <source>
        <dbReference type="Proteomes" id="UP000199236"/>
    </source>
</evidence>
<dbReference type="GO" id="GO:0016747">
    <property type="term" value="F:acyltransferase activity, transferring groups other than amino-acyl groups"/>
    <property type="evidence" value="ECO:0007669"/>
    <property type="project" value="InterPro"/>
</dbReference>
<keyword evidence="5" id="KW-1185">Reference proteome</keyword>
<dbReference type="STRING" id="655353.SAMN04488056_102254"/>
<dbReference type="InterPro" id="IPR000182">
    <property type="entry name" value="GNAT_dom"/>
</dbReference>
<dbReference type="GO" id="GO:0009432">
    <property type="term" value="P:SOS response"/>
    <property type="evidence" value="ECO:0007669"/>
    <property type="project" value="TreeGrafter"/>
</dbReference>
<dbReference type="PROSITE" id="PS50975">
    <property type="entry name" value="ATP_GRASP"/>
    <property type="match status" value="1"/>
</dbReference>
<dbReference type="Proteomes" id="UP000199236">
    <property type="component" value="Unassembled WGS sequence"/>
</dbReference>
<evidence type="ECO:0000259" key="3">
    <source>
        <dbReference type="PROSITE" id="PS51186"/>
    </source>
</evidence>
<dbReference type="AlphaFoldDB" id="A0A1I5CJN8"/>
<evidence type="ECO:0000313" key="4">
    <source>
        <dbReference type="EMBL" id="SFN87072.1"/>
    </source>
</evidence>
<dbReference type="GO" id="GO:0005524">
    <property type="term" value="F:ATP binding"/>
    <property type="evidence" value="ECO:0007669"/>
    <property type="project" value="UniProtKB-UniRule"/>
</dbReference>
<dbReference type="SUPFAM" id="SSF55729">
    <property type="entry name" value="Acyl-CoA N-acyltransferases (Nat)"/>
    <property type="match status" value="1"/>
</dbReference>
<dbReference type="InterPro" id="IPR011761">
    <property type="entry name" value="ATP-grasp"/>
</dbReference>
<evidence type="ECO:0000259" key="2">
    <source>
        <dbReference type="PROSITE" id="PS50975"/>
    </source>
</evidence>
<organism evidence="4 5">
    <name type="scientific">Cohaesibacter marisflavi</name>
    <dbReference type="NCBI Taxonomy" id="655353"/>
    <lineage>
        <taxon>Bacteria</taxon>
        <taxon>Pseudomonadati</taxon>
        <taxon>Pseudomonadota</taxon>
        <taxon>Alphaproteobacteria</taxon>
        <taxon>Hyphomicrobiales</taxon>
        <taxon>Cohaesibacteraceae</taxon>
    </lineage>
</organism>
<dbReference type="Pfam" id="PF14401">
    <property type="entry name" value="RLAN"/>
    <property type="match status" value="1"/>
</dbReference>
<dbReference type="GO" id="GO:0046872">
    <property type="term" value="F:metal ion binding"/>
    <property type="evidence" value="ECO:0007669"/>
    <property type="project" value="InterPro"/>
</dbReference>
<feature type="domain" description="ATP-grasp" evidence="2">
    <location>
        <begin position="450"/>
        <end position="640"/>
    </location>
</feature>
<dbReference type="PANTHER" id="PTHR21621:SF0">
    <property type="entry name" value="BETA-CITRYLGLUTAMATE SYNTHASE B-RELATED"/>
    <property type="match status" value="1"/>
</dbReference>
<accession>A0A1I5CJN8</accession>